<dbReference type="InterPro" id="IPR001830">
    <property type="entry name" value="Glyco_trans_20"/>
</dbReference>
<evidence type="ECO:0000313" key="2">
    <source>
        <dbReference type="EMBL" id="SFP64898.1"/>
    </source>
</evidence>
<evidence type="ECO:0000313" key="3">
    <source>
        <dbReference type="Proteomes" id="UP000199356"/>
    </source>
</evidence>
<accession>A0A1I5S288</accession>
<gene>
    <name evidence="2" type="ORF">SAMN04488047_1107</name>
</gene>
<dbReference type="STRING" id="441119.SAMN04488047_1107"/>
<dbReference type="PANTHER" id="PTHR10788:SF106">
    <property type="entry name" value="BCDNA.GH08860"/>
    <property type="match status" value="1"/>
</dbReference>
<dbReference type="PANTHER" id="PTHR10788">
    <property type="entry name" value="TREHALOSE-6-PHOSPHATE SYNTHASE"/>
    <property type="match status" value="1"/>
</dbReference>
<dbReference type="SUPFAM" id="SSF53756">
    <property type="entry name" value="UDP-Glycosyltransferase/glycogen phosphorylase"/>
    <property type="match status" value="1"/>
</dbReference>
<sequence>MAGRLIVISNRIPLEGPGSGGLVVALHEALTDRGGIWIGAQETDADTASEKFTRHEAPGYEKLTFELTAKDQEEYYLGFSNSVLWPLCHRRTDLIDFESRYADGYERVNRRLAHMLAEILEPEDRVWVHDYHFFPLACFLRELGVKNRVGYFLHIPFPNGSDLPALPHHETFIDWISSYDLIGLQTQRDVAVCLEFFRGHPKAELLLDGSAKYGSRTTQVRSFPIGIDVDVMLQAADARRADATLRLGDGERLIIGVDRLDYSKGLVNRLKAMESWLQHREPDEPRATLLQIAPPSREKVLAYREIRDEMELLTGKINGEYSEIDWTPVRYIHKPVERELLAALYRRADVGLVTSLADGMNLVAKEYVASQDPEDPGVLVLSNFAGAAEQMPDALIVNPYDVDEVGEAISQALRMPLDERKARYRELMRGVQEQDIRWWTRAYLDALARCPVNLATETEGSCD</sequence>
<dbReference type="Pfam" id="PF00982">
    <property type="entry name" value="Glyco_transf_20"/>
    <property type="match status" value="1"/>
</dbReference>
<dbReference type="GO" id="GO:0003825">
    <property type="term" value="F:alpha,alpha-trehalose-phosphate synthase (UDP-forming) activity"/>
    <property type="evidence" value="ECO:0007669"/>
    <property type="project" value="TreeGrafter"/>
</dbReference>
<dbReference type="EMBL" id="FOXA01000010">
    <property type="protein sequence ID" value="SFP64898.1"/>
    <property type="molecule type" value="Genomic_DNA"/>
</dbReference>
<dbReference type="GO" id="GO:0005992">
    <property type="term" value="P:trehalose biosynthetic process"/>
    <property type="evidence" value="ECO:0007669"/>
    <property type="project" value="InterPro"/>
</dbReference>
<dbReference type="RefSeq" id="WP_093422520.1">
    <property type="nucleotide sequence ID" value="NZ_FOXA01000010.1"/>
</dbReference>
<organism evidence="2 3">
    <name type="scientific">Tranquillimonas alkanivorans</name>
    <dbReference type="NCBI Taxonomy" id="441119"/>
    <lineage>
        <taxon>Bacteria</taxon>
        <taxon>Pseudomonadati</taxon>
        <taxon>Pseudomonadota</taxon>
        <taxon>Alphaproteobacteria</taxon>
        <taxon>Rhodobacterales</taxon>
        <taxon>Roseobacteraceae</taxon>
        <taxon>Tranquillimonas</taxon>
    </lineage>
</organism>
<dbReference type="Gene3D" id="3.40.50.2000">
    <property type="entry name" value="Glycogen Phosphorylase B"/>
    <property type="match status" value="2"/>
</dbReference>
<dbReference type="CDD" id="cd03788">
    <property type="entry name" value="GT20_TPS"/>
    <property type="match status" value="1"/>
</dbReference>
<dbReference type="OrthoDB" id="9815690at2"/>
<keyword evidence="3" id="KW-1185">Reference proteome</keyword>
<reference evidence="2 3" key="1">
    <citation type="submission" date="2016-10" db="EMBL/GenBank/DDBJ databases">
        <authorList>
            <person name="de Groot N.N."/>
        </authorList>
    </citation>
    <scope>NUCLEOTIDE SEQUENCE [LARGE SCALE GENOMIC DNA]</scope>
    <source>
        <strain evidence="2 3">DSM 19547</strain>
    </source>
</reference>
<proteinExistence type="inferred from homology"/>
<name>A0A1I5S288_9RHOB</name>
<evidence type="ECO:0000256" key="1">
    <source>
        <dbReference type="ARBA" id="ARBA00008799"/>
    </source>
</evidence>
<protein>
    <submittedName>
        <fullName evidence="2">Trehalose 6-phosphate synthase</fullName>
    </submittedName>
</protein>
<dbReference type="Proteomes" id="UP000199356">
    <property type="component" value="Unassembled WGS sequence"/>
</dbReference>
<dbReference type="AlphaFoldDB" id="A0A1I5S288"/>
<comment type="similarity">
    <text evidence="1">Belongs to the glycosyltransferase 20 family.</text>
</comment>